<dbReference type="RefSeq" id="WP_303662406.1">
    <property type="nucleotide sequence ID" value="NZ_CP027019.1"/>
</dbReference>
<protein>
    <submittedName>
        <fullName evidence="1">Uncharacterized protein</fullName>
    </submittedName>
</protein>
<proteinExistence type="predicted"/>
<accession>A0A2S0NJ72</accession>
<gene>
    <name evidence="1" type="ORF">C5T88_00465</name>
</gene>
<organism evidence="1 2">
    <name type="scientific">Williamsoniiplasma luminosum</name>
    <dbReference type="NCBI Taxonomy" id="214888"/>
    <lineage>
        <taxon>Bacteria</taxon>
        <taxon>Bacillati</taxon>
        <taxon>Mycoplasmatota</taxon>
        <taxon>Mollicutes</taxon>
        <taxon>Entomoplasmatales</taxon>
        <taxon>Williamsoniiplasma</taxon>
    </lineage>
</organism>
<sequence>MKKAIKELECNNWQIYKQHLVIFEFNNDDTCHPIYQLFVNSIVPLTNKIKIELEENAVSFAEDSTFLNVGAIIILGITKINENNLKEKLQEFGIGIKERYPEMYQTLIMGGEHELSLTYSNLSKSWF</sequence>
<reference evidence="2" key="1">
    <citation type="submission" date="2018-02" db="EMBL/GenBank/DDBJ databases">
        <title>Firefly genomes illuminate parallel origins of bioluminescence in beetles.</title>
        <authorList>
            <person name="Fallon T.R."/>
            <person name="Lower S.E.S."/>
            <person name="Behringer M."/>
            <person name="Weng J.-K."/>
        </authorList>
    </citation>
    <scope>NUCLEOTIDE SEQUENCE [LARGE SCALE GENOMIC DNA]</scope>
</reference>
<dbReference type="EMBL" id="CP027019">
    <property type="protein sequence ID" value="AVP49059.1"/>
    <property type="molecule type" value="Genomic_DNA"/>
</dbReference>
<name>A0A2S0NJ72_9MOLU</name>
<evidence type="ECO:0000313" key="1">
    <source>
        <dbReference type="EMBL" id="AVP49059.1"/>
    </source>
</evidence>
<evidence type="ECO:0000313" key="2">
    <source>
        <dbReference type="Proteomes" id="UP000239250"/>
    </source>
</evidence>
<dbReference type="AlphaFoldDB" id="A0A2S0NJ72"/>
<dbReference type="Proteomes" id="UP000239250">
    <property type="component" value="Chromosome"/>
</dbReference>